<dbReference type="GO" id="GO:0003992">
    <property type="term" value="F:N2-acetyl-L-ornithine:2-oxoglutarate 5-aminotransferase activity"/>
    <property type="evidence" value="ECO:0007669"/>
    <property type="project" value="UniProtKB-EC"/>
</dbReference>
<dbReference type="GO" id="GO:0042802">
    <property type="term" value="F:identical protein binding"/>
    <property type="evidence" value="ECO:0007669"/>
    <property type="project" value="TreeGrafter"/>
</dbReference>
<accession>A0A9P7A0R2</accession>
<feature type="compositionally biased region" description="Low complexity" evidence="10">
    <location>
        <begin position="278"/>
        <end position="287"/>
    </location>
</feature>
<dbReference type="InterPro" id="IPR050103">
    <property type="entry name" value="Class-III_PLP-dep_AT"/>
</dbReference>
<evidence type="ECO:0000256" key="10">
    <source>
        <dbReference type="SAM" id="MobiDB-lite"/>
    </source>
</evidence>
<comment type="caution">
    <text evidence="12">The sequence shown here is derived from an EMBL/GenBank/DDBJ whole genome shotgun (WGS) entry which is preliminary data.</text>
</comment>
<feature type="compositionally biased region" description="Low complexity" evidence="10">
    <location>
        <begin position="356"/>
        <end position="378"/>
    </location>
</feature>
<organism evidence="12 13">
    <name type="scientific">Suillus placidus</name>
    <dbReference type="NCBI Taxonomy" id="48579"/>
    <lineage>
        <taxon>Eukaryota</taxon>
        <taxon>Fungi</taxon>
        <taxon>Dikarya</taxon>
        <taxon>Basidiomycota</taxon>
        <taxon>Agaricomycotina</taxon>
        <taxon>Agaricomycetes</taxon>
        <taxon>Agaricomycetidae</taxon>
        <taxon>Boletales</taxon>
        <taxon>Suillineae</taxon>
        <taxon>Suillaceae</taxon>
        <taxon>Suillus</taxon>
    </lineage>
</organism>
<feature type="domain" description="CWF21" evidence="11">
    <location>
        <begin position="54"/>
        <end position="99"/>
    </location>
</feature>
<name>A0A9P7A0R2_9AGAM</name>
<feature type="compositionally biased region" description="Basic and acidic residues" evidence="10">
    <location>
        <begin position="301"/>
        <end position="336"/>
    </location>
</feature>
<evidence type="ECO:0000256" key="7">
    <source>
        <dbReference type="ARBA" id="ARBA00022605"/>
    </source>
</evidence>
<dbReference type="Gene3D" id="6.10.140.420">
    <property type="match status" value="1"/>
</dbReference>
<dbReference type="AlphaFoldDB" id="A0A9P7A0R2"/>
<dbReference type="Gene3D" id="3.90.1150.10">
    <property type="entry name" value="Aspartate Aminotransferase, domain 1"/>
    <property type="match status" value="1"/>
</dbReference>
<feature type="region of interest" description="Disordered" evidence="10">
    <location>
        <begin position="133"/>
        <end position="378"/>
    </location>
</feature>
<dbReference type="InterPro" id="IPR013170">
    <property type="entry name" value="mRNA_splic_Cwf21_dom"/>
</dbReference>
<dbReference type="CDD" id="cd21372">
    <property type="entry name" value="cwf21_CWC21-like"/>
    <property type="match status" value="1"/>
</dbReference>
<dbReference type="EMBL" id="JABBWD010000009">
    <property type="protein sequence ID" value="KAG1780277.1"/>
    <property type="molecule type" value="Genomic_DNA"/>
</dbReference>
<sequence>MYNGIGLTTPRGSGTNGYVMRNLSALRVHETAADRAAAWDVAPPKYREPDEAILEHERKRKVEVKCLELQLQLEDDGLDEATIETRVDELRTTLNKDLASLAPSAKKLKPSDTHGIAAAKKAELDKMARALGTKSNYTEGDAFDREKQEENKMRRMVEREERERKREEDKTKWLEQKQKWEADKKERDRLRRREEDRIRREKEETGRRKERMPPPPVPAFRDRPRDYRGERDRRSRSPRRERDARRRRSPSRSPPPRRRSPSPVQSKRSRSPDRAGYRRSGSVTPPSRRSPPPALPHRLRERSESPPRRGRDRSETPPRRRGRDRSESPPRKDHELSPPPPRDGSDRDRGRNASLSPRPTGRGRSTSSDSSMSTSMLSTARLAHLSSPLPVTRLQILARGSSVTPLAAPRRYASNAVFELPTSPSTRYLKPIYDFSAHTQSSATKNTISLGDEYLLPVYARPPFVLSHGRGSWVWDADGRKFLDFSAGIAVNALGHADPGVSEVLQKQSSTLLHTSNVYYNEWAPKLAELLVTLTNKEGGLGYAAGSTSSAAKQGAKVFFANSGTEANEGALKIARKVGKDRWAAATGGKVDDSSCPKTRIVCFENSFHGRSMGALSVTSTEKYQIPFRPLIPGVSVGKLNDLECLQRLITDDTCAVIVEPIQGEGGAAAATEEWLRALRKRCDETGTVLIFDEIQCGLYRTGNLWAHSALPIDCHPDVITMAKPLGNGYPIGAVLLRDSLASTMTPGTHGTTFGGSPTACAVGHHVLNRLSDRAFVTHMKEMSAYMNSRLEVLPKWFSTILQPHVRGRGFIRGLGFNDVSHPGVVVQLARERGVFLLTAGKDAVRLVPSLNVNKEEVDMAMDVLEGCLSSLRG</sequence>
<reference evidence="12" key="1">
    <citation type="journal article" date="2020" name="New Phytol.">
        <title>Comparative genomics reveals dynamic genome evolution in host specialist ectomycorrhizal fungi.</title>
        <authorList>
            <person name="Lofgren L.A."/>
            <person name="Nguyen N.H."/>
            <person name="Vilgalys R."/>
            <person name="Ruytinx J."/>
            <person name="Liao H.L."/>
            <person name="Branco S."/>
            <person name="Kuo A."/>
            <person name="LaButti K."/>
            <person name="Lipzen A."/>
            <person name="Andreopoulos W."/>
            <person name="Pangilinan J."/>
            <person name="Riley R."/>
            <person name="Hundley H."/>
            <person name="Na H."/>
            <person name="Barry K."/>
            <person name="Grigoriev I.V."/>
            <person name="Stajich J.E."/>
            <person name="Kennedy P.G."/>
        </authorList>
    </citation>
    <scope>NUCLEOTIDE SEQUENCE</scope>
    <source>
        <strain evidence="12">DOB743</strain>
    </source>
</reference>
<dbReference type="Gene3D" id="3.40.640.10">
    <property type="entry name" value="Type I PLP-dependent aspartate aminotransferase-like (Major domain)"/>
    <property type="match status" value="1"/>
</dbReference>
<protein>
    <recommendedName>
        <fullName evidence="5">acetylornithine transaminase</fullName>
        <ecNumber evidence="5">2.6.1.11</ecNumber>
    </recommendedName>
</protein>
<keyword evidence="9" id="KW-0663">Pyridoxal phosphate</keyword>
<comment type="subcellular location">
    <subcellularLocation>
        <location evidence="2">Mitochondrion</location>
    </subcellularLocation>
</comment>
<evidence type="ECO:0000256" key="8">
    <source>
        <dbReference type="ARBA" id="ARBA00022679"/>
    </source>
</evidence>
<dbReference type="Proteomes" id="UP000714275">
    <property type="component" value="Unassembled WGS sequence"/>
</dbReference>
<dbReference type="InterPro" id="IPR005814">
    <property type="entry name" value="Aminotrans_3"/>
</dbReference>
<gene>
    <name evidence="12" type="ORF">EV702DRAFT_1266726</name>
</gene>
<dbReference type="NCBIfam" id="TIGR00707">
    <property type="entry name" value="argD"/>
    <property type="match status" value="1"/>
</dbReference>
<dbReference type="SUPFAM" id="SSF53383">
    <property type="entry name" value="PLP-dependent transferases"/>
    <property type="match status" value="1"/>
</dbReference>
<dbReference type="PANTHER" id="PTHR11986">
    <property type="entry name" value="AMINOTRANSFERASE CLASS III"/>
    <property type="match status" value="1"/>
</dbReference>
<dbReference type="PANTHER" id="PTHR11986:SF79">
    <property type="entry name" value="ACETYLORNITHINE AMINOTRANSFERASE, MITOCHONDRIAL"/>
    <property type="match status" value="1"/>
</dbReference>
<dbReference type="GO" id="GO:0006526">
    <property type="term" value="P:L-arginine biosynthetic process"/>
    <property type="evidence" value="ECO:0007669"/>
    <property type="project" value="UniProtKB-ARBA"/>
</dbReference>
<comment type="pathway">
    <text evidence="3">Amino-acid biosynthesis; L-arginine biosynthesis; N(2)-acetyl-L-ornithine from L-glutamate: step 4/4.</text>
</comment>
<evidence type="ECO:0000256" key="3">
    <source>
        <dbReference type="ARBA" id="ARBA00005024"/>
    </source>
</evidence>
<evidence type="ECO:0000256" key="4">
    <source>
        <dbReference type="ARBA" id="ARBA00008954"/>
    </source>
</evidence>
<dbReference type="FunFam" id="3.40.640.10:FF:000004">
    <property type="entry name" value="Acetylornithine aminotransferase"/>
    <property type="match status" value="1"/>
</dbReference>
<dbReference type="InterPro" id="IPR015421">
    <property type="entry name" value="PyrdxlP-dep_Trfase_major"/>
</dbReference>
<dbReference type="EC" id="2.6.1.11" evidence="5"/>
<keyword evidence="7" id="KW-0028">Amino-acid biosynthesis</keyword>
<dbReference type="CDD" id="cd00610">
    <property type="entry name" value="OAT_like"/>
    <property type="match status" value="1"/>
</dbReference>
<dbReference type="PROSITE" id="PS00600">
    <property type="entry name" value="AA_TRANSFER_CLASS_3"/>
    <property type="match status" value="1"/>
</dbReference>
<dbReference type="InterPro" id="IPR015424">
    <property type="entry name" value="PyrdxlP-dep_Trfase"/>
</dbReference>
<evidence type="ECO:0000256" key="5">
    <source>
        <dbReference type="ARBA" id="ARBA00012919"/>
    </source>
</evidence>
<feature type="compositionally biased region" description="Basic residues" evidence="10">
    <location>
        <begin position="245"/>
        <end position="260"/>
    </location>
</feature>
<dbReference type="NCBIfam" id="NF002325">
    <property type="entry name" value="PRK01278.1"/>
    <property type="match status" value="1"/>
</dbReference>
<dbReference type="GO" id="GO:0030170">
    <property type="term" value="F:pyridoxal phosphate binding"/>
    <property type="evidence" value="ECO:0007669"/>
    <property type="project" value="InterPro"/>
</dbReference>
<evidence type="ECO:0000313" key="12">
    <source>
        <dbReference type="EMBL" id="KAG1780277.1"/>
    </source>
</evidence>
<dbReference type="InterPro" id="IPR049704">
    <property type="entry name" value="Aminotrans_3_PPA_site"/>
</dbReference>
<evidence type="ECO:0000256" key="1">
    <source>
        <dbReference type="ARBA" id="ARBA00001933"/>
    </source>
</evidence>
<feature type="compositionally biased region" description="Basic and acidic residues" evidence="10">
    <location>
        <begin position="142"/>
        <end position="207"/>
    </location>
</feature>
<dbReference type="Pfam" id="PF08312">
    <property type="entry name" value="cwf21"/>
    <property type="match status" value="1"/>
</dbReference>
<proteinExistence type="inferred from homology"/>
<keyword evidence="8 12" id="KW-0808">Transferase</keyword>
<comment type="similarity">
    <text evidence="4">Belongs to the class-III pyridoxal-phosphate-dependent aminotransferase family.</text>
</comment>
<keyword evidence="13" id="KW-1185">Reference proteome</keyword>
<feature type="compositionally biased region" description="Basic and acidic residues" evidence="10">
    <location>
        <begin position="220"/>
        <end position="244"/>
    </location>
</feature>
<keyword evidence="6" id="KW-0032">Aminotransferase</keyword>
<comment type="cofactor">
    <cofactor evidence="1">
        <name>pyridoxal 5'-phosphate</name>
        <dbReference type="ChEBI" id="CHEBI:597326"/>
    </cofactor>
</comment>
<evidence type="ECO:0000256" key="6">
    <source>
        <dbReference type="ARBA" id="ARBA00022576"/>
    </source>
</evidence>
<dbReference type="Pfam" id="PF00202">
    <property type="entry name" value="Aminotran_3"/>
    <property type="match status" value="1"/>
</dbReference>
<evidence type="ECO:0000259" key="11">
    <source>
        <dbReference type="SMART" id="SM01115"/>
    </source>
</evidence>
<dbReference type="InterPro" id="IPR004636">
    <property type="entry name" value="AcOrn/SuccOrn_fam"/>
</dbReference>
<dbReference type="InterPro" id="IPR015422">
    <property type="entry name" value="PyrdxlP-dep_Trfase_small"/>
</dbReference>
<dbReference type="GO" id="GO:0005759">
    <property type="term" value="C:mitochondrial matrix"/>
    <property type="evidence" value="ECO:0007669"/>
    <property type="project" value="TreeGrafter"/>
</dbReference>
<evidence type="ECO:0000313" key="13">
    <source>
        <dbReference type="Proteomes" id="UP000714275"/>
    </source>
</evidence>
<evidence type="ECO:0000256" key="2">
    <source>
        <dbReference type="ARBA" id="ARBA00004173"/>
    </source>
</evidence>
<dbReference type="GO" id="GO:0005634">
    <property type="term" value="C:nucleus"/>
    <property type="evidence" value="ECO:0007669"/>
    <property type="project" value="UniProtKB-ARBA"/>
</dbReference>
<evidence type="ECO:0000256" key="9">
    <source>
        <dbReference type="ARBA" id="ARBA00022898"/>
    </source>
</evidence>
<dbReference type="OrthoDB" id="10260828at2759"/>
<dbReference type="SMART" id="SM01115">
    <property type="entry name" value="cwf21"/>
    <property type="match status" value="1"/>
</dbReference>